<comment type="subunit">
    <text evidence="6">Homodimer.</text>
</comment>
<dbReference type="UniPathway" id="UPA00070">
    <property type="reaction ID" value="UER00119"/>
</dbReference>
<dbReference type="GO" id="GO:0004588">
    <property type="term" value="F:orotate phosphoribosyltransferase activity"/>
    <property type="evidence" value="ECO:0007669"/>
    <property type="project" value="UniProtKB-UniRule"/>
</dbReference>
<dbReference type="SUPFAM" id="SSF53271">
    <property type="entry name" value="PRTase-like"/>
    <property type="match status" value="1"/>
</dbReference>
<dbReference type="InterPro" id="IPR029057">
    <property type="entry name" value="PRTase-like"/>
</dbReference>
<evidence type="ECO:0000256" key="6">
    <source>
        <dbReference type="HAMAP-Rule" id="MF_01208"/>
    </source>
</evidence>
<comment type="cofactor">
    <cofactor evidence="6">
        <name>Mg(2+)</name>
        <dbReference type="ChEBI" id="CHEBI:18420"/>
    </cofactor>
</comment>
<dbReference type="Gene3D" id="3.40.50.2020">
    <property type="match status" value="1"/>
</dbReference>
<feature type="binding site" description="in other chain" evidence="6">
    <location>
        <begin position="128"/>
        <end position="136"/>
    </location>
    <ligand>
        <name>5-phospho-alpha-D-ribose 1-diphosphate</name>
        <dbReference type="ChEBI" id="CHEBI:58017"/>
        <note>ligand shared between dimeric partners</note>
    </ligand>
</feature>
<name>A0A2W1LFQ4_9BACL</name>
<keyword evidence="9" id="KW-1185">Reference proteome</keyword>
<dbReference type="AlphaFoldDB" id="A0A2W1LFQ4"/>
<keyword evidence="4 6" id="KW-0808">Transferase</keyword>
<feature type="binding site" evidence="6">
    <location>
        <position position="108"/>
    </location>
    <ligand>
        <name>5-phospho-alpha-D-ribose 1-diphosphate</name>
        <dbReference type="ChEBI" id="CHEBI:58017"/>
        <note>ligand shared between dimeric partners</note>
    </ligand>
</feature>
<feature type="binding site" evidence="6">
    <location>
        <position position="102"/>
    </location>
    <ligand>
        <name>5-phospho-alpha-D-ribose 1-diphosphate</name>
        <dbReference type="ChEBI" id="CHEBI:58017"/>
        <note>ligand shared between dimeric partners</note>
    </ligand>
</feature>
<evidence type="ECO:0000256" key="2">
    <source>
        <dbReference type="ARBA" id="ARBA00011971"/>
    </source>
</evidence>
<protein>
    <recommendedName>
        <fullName evidence="2 6">Orotate phosphoribosyltransferase</fullName>
        <shortName evidence="6">OPRT</shortName>
        <shortName evidence="6">OPRTase</shortName>
        <ecNumber evidence="2 6">2.4.2.10</ecNumber>
    </recommendedName>
</protein>
<evidence type="ECO:0000313" key="9">
    <source>
        <dbReference type="Proteomes" id="UP000249522"/>
    </source>
</evidence>
<comment type="caution">
    <text evidence="6">Lacks conserved residue(s) required for the propagation of feature annotation.</text>
</comment>
<dbReference type="NCBIfam" id="TIGR00336">
    <property type="entry name" value="pyrE"/>
    <property type="match status" value="1"/>
</dbReference>
<evidence type="ECO:0000256" key="4">
    <source>
        <dbReference type="ARBA" id="ARBA00022679"/>
    </source>
</evidence>
<dbReference type="RefSeq" id="WP_111148673.1">
    <property type="nucleotide sequence ID" value="NZ_QKRB01000055.1"/>
</dbReference>
<dbReference type="PANTHER" id="PTHR19278:SF9">
    <property type="entry name" value="URIDINE 5'-MONOPHOSPHATE SYNTHASE"/>
    <property type="match status" value="1"/>
</dbReference>
<dbReference type="GO" id="GO:0000287">
    <property type="term" value="F:magnesium ion binding"/>
    <property type="evidence" value="ECO:0007669"/>
    <property type="project" value="UniProtKB-UniRule"/>
</dbReference>
<accession>A0A2W1LFQ4</accession>
<reference evidence="8 9" key="1">
    <citation type="submission" date="2018-06" db="EMBL/GenBank/DDBJ databases">
        <title>Paenibacillus imtechensis sp. nov.</title>
        <authorList>
            <person name="Pinnaka A.K."/>
            <person name="Singh H."/>
            <person name="Kaur M."/>
        </authorList>
    </citation>
    <scope>NUCLEOTIDE SEQUENCE [LARGE SCALE GENOMIC DNA]</scope>
    <source>
        <strain evidence="8 9">SMB1</strain>
    </source>
</reference>
<comment type="pathway">
    <text evidence="1 6">Pyrimidine metabolism; UMP biosynthesis via de novo pathway; UMP from orotate: step 1/2.</text>
</comment>
<feature type="binding site" evidence="6">
    <location>
        <position position="132"/>
    </location>
    <ligand>
        <name>orotate</name>
        <dbReference type="ChEBI" id="CHEBI:30839"/>
    </ligand>
</feature>
<evidence type="ECO:0000256" key="5">
    <source>
        <dbReference type="ARBA" id="ARBA00022975"/>
    </source>
</evidence>
<dbReference type="PANTHER" id="PTHR19278">
    <property type="entry name" value="OROTATE PHOSPHORIBOSYLTRANSFERASE"/>
    <property type="match status" value="1"/>
</dbReference>
<evidence type="ECO:0000256" key="1">
    <source>
        <dbReference type="ARBA" id="ARBA00004889"/>
    </source>
</evidence>
<dbReference type="HAMAP" id="MF_01208">
    <property type="entry name" value="PyrE"/>
    <property type="match status" value="1"/>
</dbReference>
<gene>
    <name evidence="6" type="primary">pyrE</name>
    <name evidence="8" type="ORF">DNH61_20400</name>
</gene>
<comment type="caution">
    <text evidence="8">The sequence shown here is derived from an EMBL/GenBank/DDBJ whole genome shotgun (WGS) entry which is preliminary data.</text>
</comment>
<organism evidence="8 9">
    <name type="scientific">Paenibacillus sambharensis</name>
    <dbReference type="NCBI Taxonomy" id="1803190"/>
    <lineage>
        <taxon>Bacteria</taxon>
        <taxon>Bacillati</taxon>
        <taxon>Bacillota</taxon>
        <taxon>Bacilli</taxon>
        <taxon>Bacillales</taxon>
        <taxon>Paenibacillaceae</taxon>
        <taxon>Paenibacillus</taxon>
    </lineage>
</organism>
<keyword evidence="5 6" id="KW-0665">Pyrimidine biosynthesis</keyword>
<proteinExistence type="inferred from homology"/>
<comment type="similarity">
    <text evidence="6">Belongs to the purine/pyrimidine phosphoribosyltransferase family. PyrE subfamily.</text>
</comment>
<dbReference type="CDD" id="cd06223">
    <property type="entry name" value="PRTases_typeI"/>
    <property type="match status" value="1"/>
</dbReference>
<evidence type="ECO:0000313" key="8">
    <source>
        <dbReference type="EMBL" id="PZD93862.1"/>
    </source>
</evidence>
<dbReference type="EC" id="2.4.2.10" evidence="2 6"/>
<dbReference type="InterPro" id="IPR000836">
    <property type="entry name" value="PRTase_dom"/>
</dbReference>
<feature type="binding site" evidence="6">
    <location>
        <position position="106"/>
    </location>
    <ligand>
        <name>5-phospho-alpha-D-ribose 1-diphosphate</name>
        <dbReference type="ChEBI" id="CHEBI:58017"/>
        <note>ligand shared between dimeric partners</note>
    </ligand>
</feature>
<comment type="function">
    <text evidence="6">Catalyzes the transfer of a ribosyl phosphate group from 5-phosphoribose 1-diphosphate to orotate, leading to the formation of orotidine monophosphate (OMP).</text>
</comment>
<dbReference type="Pfam" id="PF00156">
    <property type="entry name" value="Pribosyltran"/>
    <property type="match status" value="1"/>
</dbReference>
<keyword evidence="6" id="KW-0460">Magnesium</keyword>
<dbReference type="EMBL" id="QKRB01000055">
    <property type="protein sequence ID" value="PZD93862.1"/>
    <property type="molecule type" value="Genomic_DNA"/>
</dbReference>
<evidence type="ECO:0000259" key="7">
    <source>
        <dbReference type="Pfam" id="PF00156"/>
    </source>
</evidence>
<evidence type="ECO:0000256" key="3">
    <source>
        <dbReference type="ARBA" id="ARBA00022676"/>
    </source>
</evidence>
<dbReference type="InterPro" id="IPR023031">
    <property type="entry name" value="OPRT"/>
</dbReference>
<dbReference type="Proteomes" id="UP000249522">
    <property type="component" value="Unassembled WGS sequence"/>
</dbReference>
<sequence length="219" mass="23475">MTSVNLAELPSQIAGELLNIGAVALRPNDPFTWSSGMKSPIYCDNRLTMSYPKVRETIAAGFAAVIREHYPSCEAVAGIATGGIPHAAWVAQKLDLPMLYVRDKAKGHGKTNQIEGHYKPGQKVVLIEDLVSTGGSSLKAAVAVREAGCEVLATVAIFTYEFPQAVQAFDEQGIPLHTLSGYSSLIETALQRGAVAPGDVELLKSWRENPQAYGESFNS</sequence>
<feature type="domain" description="Phosphoribosyltransferase" evidence="7">
    <location>
        <begin position="74"/>
        <end position="158"/>
    </location>
</feature>
<dbReference type="GO" id="GO:0044205">
    <property type="term" value="P:'de novo' UMP biosynthetic process"/>
    <property type="evidence" value="ECO:0007669"/>
    <property type="project" value="UniProtKB-UniRule"/>
</dbReference>
<keyword evidence="3 6" id="KW-0328">Glycosyltransferase</keyword>
<dbReference type="InterPro" id="IPR004467">
    <property type="entry name" value="Or_phspho_trans_dom"/>
</dbReference>
<comment type="catalytic activity">
    <reaction evidence="6">
        <text>orotidine 5'-phosphate + diphosphate = orotate + 5-phospho-alpha-D-ribose 1-diphosphate</text>
        <dbReference type="Rhea" id="RHEA:10380"/>
        <dbReference type="ChEBI" id="CHEBI:30839"/>
        <dbReference type="ChEBI" id="CHEBI:33019"/>
        <dbReference type="ChEBI" id="CHEBI:57538"/>
        <dbReference type="ChEBI" id="CHEBI:58017"/>
        <dbReference type="EC" id="2.4.2.10"/>
    </reaction>
</comment>
<dbReference type="GO" id="GO:0019856">
    <property type="term" value="P:pyrimidine nucleobase biosynthetic process"/>
    <property type="evidence" value="ECO:0007669"/>
    <property type="project" value="TreeGrafter"/>
</dbReference>